<dbReference type="RefSeq" id="WP_163666947.1">
    <property type="nucleotide sequence ID" value="NZ_QZCE01000002.1"/>
</dbReference>
<dbReference type="Proteomes" id="UP000473574">
    <property type="component" value="Unassembled WGS sequence"/>
</dbReference>
<evidence type="ECO:0000313" key="2">
    <source>
        <dbReference type="Proteomes" id="UP000473574"/>
    </source>
</evidence>
<dbReference type="AlphaFoldDB" id="A0A6M0SAZ2"/>
<gene>
    <name evidence="1" type="ORF">D0962_23415</name>
</gene>
<evidence type="ECO:0000313" key="1">
    <source>
        <dbReference type="EMBL" id="NEZ65669.1"/>
    </source>
</evidence>
<organism evidence="1 2">
    <name type="scientific">Adonisia turfae CCMR0082</name>
    <dbReference type="NCBI Taxonomy" id="2304604"/>
    <lineage>
        <taxon>Bacteria</taxon>
        <taxon>Bacillati</taxon>
        <taxon>Cyanobacteriota</taxon>
        <taxon>Adonisia</taxon>
        <taxon>Adonisia turfae</taxon>
    </lineage>
</organism>
<comment type="caution">
    <text evidence="1">The sequence shown here is derived from an EMBL/GenBank/DDBJ whole genome shotgun (WGS) entry which is preliminary data.</text>
</comment>
<sequence length="196" mass="20846">MLQVETWDYDNRRIHLSLDTVSAGVDFAAAYLEERAYREASGEDVRGKRPMMRGNGREPKGGGRFTPQFVTFLEGARPVPYNASHTLTLLTEPIADDGSVSGTGIIDRSTLSPGVEVNVEIGYQQVEIITVPIGSGLTAEQANQLALILPMAKQLGLVSGISALHSVTGIVVSDGDGSTIITDNNDGTYTVAPANQ</sequence>
<proteinExistence type="predicted"/>
<protein>
    <submittedName>
        <fullName evidence="1">Uncharacterized protein</fullName>
    </submittedName>
</protein>
<reference evidence="1 2" key="1">
    <citation type="journal article" date="2020" name="Microb. Ecol.">
        <title>Ecogenomics of the Marine Benthic Filamentous Cyanobacterium Adonisia.</title>
        <authorList>
            <person name="Walter J.M."/>
            <person name="Coutinho F.H."/>
            <person name="Leomil L."/>
            <person name="Hargreaves P.I."/>
            <person name="Campeao M.E."/>
            <person name="Vieira V.V."/>
            <person name="Silva B.S."/>
            <person name="Fistarol G.O."/>
            <person name="Salomon P.S."/>
            <person name="Sawabe T."/>
            <person name="Mino S."/>
            <person name="Hosokawa M."/>
            <person name="Miyashita H."/>
            <person name="Maruyama F."/>
            <person name="van Verk M.C."/>
            <person name="Dutilh B.E."/>
            <person name="Thompson C.C."/>
            <person name="Thompson F.L."/>
        </authorList>
    </citation>
    <scope>NUCLEOTIDE SEQUENCE [LARGE SCALE GENOMIC DNA]</scope>
    <source>
        <strain evidence="1 2">CCMR0082</strain>
    </source>
</reference>
<accession>A0A6M0SAZ2</accession>
<dbReference type="EMBL" id="QZCE01000002">
    <property type="protein sequence ID" value="NEZ65669.1"/>
    <property type="molecule type" value="Genomic_DNA"/>
</dbReference>
<name>A0A6M0SAZ2_9CYAN</name>